<dbReference type="EMBL" id="CACRSJ010000106">
    <property type="protein sequence ID" value="VYS58524.1"/>
    <property type="molecule type" value="Genomic_DNA"/>
</dbReference>
<organism evidence="1 2">
    <name type="scientific">Arabidopsis thaliana</name>
    <name type="common">Mouse-ear cress</name>
    <dbReference type="NCBI Taxonomy" id="3702"/>
    <lineage>
        <taxon>Eukaryota</taxon>
        <taxon>Viridiplantae</taxon>
        <taxon>Streptophyta</taxon>
        <taxon>Embryophyta</taxon>
        <taxon>Tracheophyta</taxon>
        <taxon>Spermatophyta</taxon>
        <taxon>Magnoliopsida</taxon>
        <taxon>eudicotyledons</taxon>
        <taxon>Gunneridae</taxon>
        <taxon>Pentapetalae</taxon>
        <taxon>rosids</taxon>
        <taxon>malvids</taxon>
        <taxon>Brassicales</taxon>
        <taxon>Brassicaceae</taxon>
        <taxon>Camelineae</taxon>
        <taxon>Arabidopsis</taxon>
    </lineage>
</organism>
<reference evidence="1 2" key="1">
    <citation type="submission" date="2019-11" db="EMBL/GenBank/DDBJ databases">
        <authorList>
            <person name="Jiao W.-B."/>
            <person name="Schneeberger K."/>
        </authorList>
    </citation>
    <scope>NUCLEOTIDE SEQUENCE [LARGE SCALE GENOMIC DNA]</scope>
    <source>
        <strain evidence="2">cv. An-1</strain>
    </source>
</reference>
<name>A0A654FAM3_ARATH</name>
<proteinExistence type="predicted"/>
<protein>
    <submittedName>
        <fullName evidence="1">Uncharacterized protein</fullName>
    </submittedName>
</protein>
<dbReference type="AlphaFoldDB" id="A0A654FAM3"/>
<evidence type="ECO:0000313" key="2">
    <source>
        <dbReference type="Proteomes" id="UP000426265"/>
    </source>
</evidence>
<accession>A0A654FAM3</accession>
<dbReference type="Proteomes" id="UP000426265">
    <property type="component" value="Unassembled WGS sequence"/>
</dbReference>
<sequence>MESLVRFCTSGRLPVRSFEERYNSANWVRLPNSYGSVEEVKLLEPRSRFRTNDKLPVSSLSERSKAESMLRLLNEKGTWPRKPLLERDNTSNLLSIPNLEGIEEEVKLL</sequence>
<gene>
    <name evidence="1" type="ORF">AN1_LOCUS13969</name>
</gene>
<evidence type="ECO:0000313" key="1">
    <source>
        <dbReference type="EMBL" id="VYS58524.1"/>
    </source>
</evidence>